<reference evidence="1" key="1">
    <citation type="journal article" date="2021" name="Genome Biol. Evol.">
        <title>A High-Quality Reference Genome for a Parasitic Bivalve with Doubly Uniparental Inheritance (Bivalvia: Unionida).</title>
        <authorList>
            <person name="Smith C.H."/>
        </authorList>
    </citation>
    <scope>NUCLEOTIDE SEQUENCE</scope>
    <source>
        <strain evidence="1">CHS0354</strain>
    </source>
</reference>
<organism evidence="1 2">
    <name type="scientific">Potamilus streckersoni</name>
    <dbReference type="NCBI Taxonomy" id="2493646"/>
    <lineage>
        <taxon>Eukaryota</taxon>
        <taxon>Metazoa</taxon>
        <taxon>Spiralia</taxon>
        <taxon>Lophotrochozoa</taxon>
        <taxon>Mollusca</taxon>
        <taxon>Bivalvia</taxon>
        <taxon>Autobranchia</taxon>
        <taxon>Heteroconchia</taxon>
        <taxon>Palaeoheterodonta</taxon>
        <taxon>Unionida</taxon>
        <taxon>Unionoidea</taxon>
        <taxon>Unionidae</taxon>
        <taxon>Ambleminae</taxon>
        <taxon>Lampsilini</taxon>
        <taxon>Potamilus</taxon>
    </lineage>
</organism>
<reference evidence="1" key="3">
    <citation type="submission" date="2023-05" db="EMBL/GenBank/DDBJ databases">
        <authorList>
            <person name="Smith C.H."/>
        </authorList>
    </citation>
    <scope>NUCLEOTIDE SEQUENCE</scope>
    <source>
        <strain evidence="1">CHS0354</strain>
        <tissue evidence="1">Mantle</tissue>
    </source>
</reference>
<sequence>MNPCGRASQSFARNIEKEKIENMTTSRFTTSEMRAAAVAVTGSVNHQLGEERNILSHCHLYTLSTAVPHFDRGQHLLDRVEELQVYSKFRYMKRK</sequence>
<reference evidence="1" key="2">
    <citation type="journal article" date="2021" name="Genome Biol. Evol.">
        <title>Developing a high-quality reference genome for a parasitic bivalve with doubly uniparental inheritance (Bivalvia: Unionida).</title>
        <authorList>
            <person name="Smith C.H."/>
        </authorList>
    </citation>
    <scope>NUCLEOTIDE SEQUENCE</scope>
    <source>
        <strain evidence="1">CHS0354</strain>
        <tissue evidence="1">Mantle</tissue>
    </source>
</reference>
<evidence type="ECO:0000313" key="1">
    <source>
        <dbReference type="EMBL" id="KAK3595309.1"/>
    </source>
</evidence>
<comment type="caution">
    <text evidence="1">The sequence shown here is derived from an EMBL/GenBank/DDBJ whole genome shotgun (WGS) entry which is preliminary data.</text>
</comment>
<dbReference type="EMBL" id="JAEAOA010000332">
    <property type="protein sequence ID" value="KAK3595309.1"/>
    <property type="molecule type" value="Genomic_DNA"/>
</dbReference>
<keyword evidence="2" id="KW-1185">Reference proteome</keyword>
<accession>A0AAE0SPA3</accession>
<name>A0AAE0SPA3_9BIVA</name>
<evidence type="ECO:0000313" key="2">
    <source>
        <dbReference type="Proteomes" id="UP001195483"/>
    </source>
</evidence>
<protein>
    <submittedName>
        <fullName evidence="1">Uncharacterized protein</fullName>
    </submittedName>
</protein>
<gene>
    <name evidence="1" type="ORF">CHS0354_004459</name>
</gene>
<dbReference type="Proteomes" id="UP001195483">
    <property type="component" value="Unassembled WGS sequence"/>
</dbReference>
<dbReference type="AlphaFoldDB" id="A0AAE0SPA3"/>
<proteinExistence type="predicted"/>